<protein>
    <recommendedName>
        <fullName evidence="5">Fe2OG dioxygenase domain-containing protein</fullName>
    </recommendedName>
</protein>
<proteinExistence type="predicted"/>
<reference evidence="3" key="1">
    <citation type="submission" date="2021-05" db="EMBL/GenBank/DDBJ databases">
        <title>The genome of the haptophyte Pavlova lutheri (Diacronema luteri, Pavlovales) - a model for lipid biosynthesis in eukaryotic algae.</title>
        <authorList>
            <person name="Hulatt C.J."/>
            <person name="Posewitz M.C."/>
        </authorList>
    </citation>
    <scope>NUCLEOTIDE SEQUENCE</scope>
    <source>
        <strain evidence="3">NIVA-4/92</strain>
    </source>
</reference>
<feature type="compositionally biased region" description="Low complexity" evidence="1">
    <location>
        <begin position="251"/>
        <end position="262"/>
    </location>
</feature>
<dbReference type="EMBL" id="JAGTXO010000014">
    <property type="protein sequence ID" value="KAG8463939.1"/>
    <property type="molecule type" value="Genomic_DNA"/>
</dbReference>
<feature type="compositionally biased region" description="Basic residues" evidence="1">
    <location>
        <begin position="263"/>
        <end position="274"/>
    </location>
</feature>
<dbReference type="AlphaFoldDB" id="A0A8J5XNS6"/>
<feature type="region of interest" description="Disordered" evidence="1">
    <location>
        <begin position="118"/>
        <end position="147"/>
    </location>
</feature>
<gene>
    <name evidence="3" type="ORF">KFE25_000107</name>
</gene>
<comment type="caution">
    <text evidence="3">The sequence shown here is derived from an EMBL/GenBank/DDBJ whole genome shotgun (WGS) entry which is preliminary data.</text>
</comment>
<organism evidence="3 4">
    <name type="scientific">Diacronema lutheri</name>
    <name type="common">Unicellular marine alga</name>
    <name type="synonym">Monochrysis lutheri</name>
    <dbReference type="NCBI Taxonomy" id="2081491"/>
    <lineage>
        <taxon>Eukaryota</taxon>
        <taxon>Haptista</taxon>
        <taxon>Haptophyta</taxon>
        <taxon>Pavlovophyceae</taxon>
        <taxon>Pavlovales</taxon>
        <taxon>Pavlovaceae</taxon>
        <taxon>Diacronema</taxon>
    </lineage>
</organism>
<evidence type="ECO:0000256" key="1">
    <source>
        <dbReference type="SAM" id="MobiDB-lite"/>
    </source>
</evidence>
<feature type="region of interest" description="Disordered" evidence="1">
    <location>
        <begin position="251"/>
        <end position="274"/>
    </location>
</feature>
<feature type="compositionally biased region" description="Gly residues" evidence="1">
    <location>
        <begin position="125"/>
        <end position="139"/>
    </location>
</feature>
<sequence length="274" mass="28893">MLGSLLLCALGSGLARKLLLNQLPASAVDARLLLSTLPLDADAKRRALVALDARAPLVTAPLLSAAQCVAVRKWAAPRIDTRTLDSVDGVPEQQVTVPAETLARLVGADTYAVMRGWPDAHGRRGGGNGGGGGGDGGGPPRAPRPRAPRAFSAFVRKYAPASKRSRLPFHLDTNAYTLNVALTADDDVRGGRLLALHAGRVLDVRRAAGDATLHDNTVCHAVSDVAEGTRYALLLFFYARAVHPFAVRAARRPTPAAPVTAPRPRRTARRPPGT</sequence>
<evidence type="ECO:0008006" key="5">
    <source>
        <dbReference type="Google" id="ProtNLM"/>
    </source>
</evidence>
<accession>A0A8J5XNS6</accession>
<evidence type="ECO:0000313" key="3">
    <source>
        <dbReference type="EMBL" id="KAG8463939.1"/>
    </source>
</evidence>
<dbReference type="Gene3D" id="2.60.120.620">
    <property type="entry name" value="q2cbj1_9rhob like domain"/>
    <property type="match status" value="1"/>
</dbReference>
<feature type="chain" id="PRO_5035303391" description="Fe2OG dioxygenase domain-containing protein" evidence="2">
    <location>
        <begin position="16"/>
        <end position="274"/>
    </location>
</feature>
<keyword evidence="2" id="KW-0732">Signal</keyword>
<dbReference type="Proteomes" id="UP000751190">
    <property type="component" value="Unassembled WGS sequence"/>
</dbReference>
<evidence type="ECO:0000313" key="4">
    <source>
        <dbReference type="Proteomes" id="UP000751190"/>
    </source>
</evidence>
<dbReference type="OrthoDB" id="69177at2759"/>
<evidence type="ECO:0000256" key="2">
    <source>
        <dbReference type="SAM" id="SignalP"/>
    </source>
</evidence>
<feature type="signal peptide" evidence="2">
    <location>
        <begin position="1"/>
        <end position="15"/>
    </location>
</feature>
<dbReference type="OMA" id="NTVCHAV"/>
<keyword evidence="4" id="KW-1185">Reference proteome</keyword>
<name>A0A8J5XNS6_DIALT</name>